<keyword evidence="4" id="KW-1185">Reference proteome</keyword>
<comment type="caution">
    <text evidence="3">The sequence shown here is derived from an EMBL/GenBank/DDBJ whole genome shotgun (WGS) entry which is preliminary data.</text>
</comment>
<dbReference type="SMART" id="SM00671">
    <property type="entry name" value="SEL1"/>
    <property type="match status" value="14"/>
</dbReference>
<sequence length="861" mass="99968">MNLKKSADSGNIDAMFNYAERLFRGKDILIDIEEAEKYYKMAADKGKSEAQIRYGKIQKRKSDYVTAEKYFNMLSKKKPIESLYYLTKLKIYSISKKSDAKKMEIFNNFKKLADKGFTKAIYHYAICLKNGFVKQDKKEAEKLLKIAVDKGHPNAIYEYSQYFKGTPEEIKYIQKAAEKGCAMAMVTIEEIYEKEGNSTEAGKYYKMFADNGSIAGIRLYCEFIDKKLTFDPKIHLAYYEKAAQVGQPYYCYQYGLMKLHGRRNQKVDKKEAAYWFKKMADKNHKESMIEYCFMLTEGNGIPVDKEEAVKYFQKMVELEYYDKMASFKYACMLYYGDGVQKDFKKAAFLFEKSKILGNINAIYPLGLIYERGLAGEKDTEGAMELFKTGARSGQKECIAYLNKIGVDYSQPIPKKIKREETPEDLYNRAINISRFDEKESTRLIKLACDKGYVPAMRTYGSILLEEKNVPFDLQEGIKYLKMSADLGDIIAMKKLGDIYYKSNLVTKDIQKATQYYLLAIENGSYDPLHELSEIVEQGYNVVDIKTLLEYYRKGSQTISLLFGIKIGEIYYTGKGDIKQDKLKAAQWFKKAADYDEDLGCYLYAKMRYYGDGIKENKEEAAKYFQMMTDHEYYHKLGTTIFAKMLYFGESVKENIEKATFLFKKAADLNNFEAMYYYGKILYFDSDIPEKKEEGIKYLQKASDNHYSQARKLLSAISKLKTKSDKDDDDDSNDDNDSNEDDDSNDYNHNHIRRHVSPKETYIMPYDGGFTRNRRGSYKFDGTYLMPYDGGFTRNRRGSYKFDGTYLMPYDSGFTRNGRGSYKFDGTYLMPYDSGFTRNRRGSYKVENDCNYAFLVIAIIEN</sequence>
<accession>A0ABR2IND2</accession>
<dbReference type="Gene3D" id="1.25.40.10">
    <property type="entry name" value="Tetratricopeptide repeat domain"/>
    <property type="match status" value="4"/>
</dbReference>
<dbReference type="InterPro" id="IPR006597">
    <property type="entry name" value="Sel1-like"/>
</dbReference>
<dbReference type="InterPro" id="IPR011990">
    <property type="entry name" value="TPR-like_helical_dom_sf"/>
</dbReference>
<dbReference type="EMBL" id="JAPFFF010000016">
    <property type="protein sequence ID" value="KAK8865367.1"/>
    <property type="molecule type" value="Genomic_DNA"/>
</dbReference>
<evidence type="ECO:0000313" key="3">
    <source>
        <dbReference type="EMBL" id="KAK8865367.1"/>
    </source>
</evidence>
<dbReference type="Pfam" id="PF08238">
    <property type="entry name" value="Sel1"/>
    <property type="match status" value="12"/>
</dbReference>
<dbReference type="PANTHER" id="PTHR11102">
    <property type="entry name" value="SEL-1-LIKE PROTEIN"/>
    <property type="match status" value="1"/>
</dbReference>
<organism evidence="3 4">
    <name type="scientific">Tritrichomonas musculus</name>
    <dbReference type="NCBI Taxonomy" id="1915356"/>
    <lineage>
        <taxon>Eukaryota</taxon>
        <taxon>Metamonada</taxon>
        <taxon>Parabasalia</taxon>
        <taxon>Tritrichomonadida</taxon>
        <taxon>Tritrichomonadidae</taxon>
        <taxon>Tritrichomonas</taxon>
    </lineage>
</organism>
<dbReference type="Proteomes" id="UP001470230">
    <property type="component" value="Unassembled WGS sequence"/>
</dbReference>
<feature type="region of interest" description="Disordered" evidence="2">
    <location>
        <begin position="722"/>
        <end position="753"/>
    </location>
</feature>
<evidence type="ECO:0000313" key="4">
    <source>
        <dbReference type="Proteomes" id="UP001470230"/>
    </source>
</evidence>
<dbReference type="SUPFAM" id="SSF81901">
    <property type="entry name" value="HCP-like"/>
    <property type="match status" value="5"/>
</dbReference>
<evidence type="ECO:0008006" key="5">
    <source>
        <dbReference type="Google" id="ProtNLM"/>
    </source>
</evidence>
<proteinExistence type="inferred from homology"/>
<comment type="similarity">
    <text evidence="1">Belongs to the sel-1 family.</text>
</comment>
<evidence type="ECO:0000256" key="1">
    <source>
        <dbReference type="ARBA" id="ARBA00038101"/>
    </source>
</evidence>
<protein>
    <recommendedName>
        <fullName evidence="5">Sel1 repeat protein</fullName>
    </recommendedName>
</protein>
<feature type="compositionally biased region" description="Acidic residues" evidence="2">
    <location>
        <begin position="726"/>
        <end position="744"/>
    </location>
</feature>
<reference evidence="3 4" key="1">
    <citation type="submission" date="2024-04" db="EMBL/GenBank/DDBJ databases">
        <title>Tritrichomonas musculus Genome.</title>
        <authorList>
            <person name="Alves-Ferreira E."/>
            <person name="Grigg M."/>
            <person name="Lorenzi H."/>
            <person name="Galac M."/>
        </authorList>
    </citation>
    <scope>NUCLEOTIDE SEQUENCE [LARGE SCALE GENOMIC DNA]</scope>
    <source>
        <strain evidence="3 4">EAF2021</strain>
    </source>
</reference>
<name>A0ABR2IND2_9EUKA</name>
<evidence type="ECO:0000256" key="2">
    <source>
        <dbReference type="SAM" id="MobiDB-lite"/>
    </source>
</evidence>
<gene>
    <name evidence="3" type="ORF">M9Y10_010909</name>
</gene>
<dbReference type="InterPro" id="IPR050767">
    <property type="entry name" value="Sel1_AlgK"/>
</dbReference>
<dbReference type="PANTHER" id="PTHR11102:SF160">
    <property type="entry name" value="ERAD-ASSOCIATED E3 UBIQUITIN-PROTEIN LIGASE COMPONENT HRD3"/>
    <property type="match status" value="1"/>
</dbReference>